<keyword evidence="7" id="KW-0175">Coiled coil</keyword>
<evidence type="ECO:0000256" key="2">
    <source>
        <dbReference type="ARBA" id="ARBA00006177"/>
    </source>
</evidence>
<comment type="similarity">
    <text evidence="2">Belongs to the THAP1 family.</text>
</comment>
<evidence type="ECO:0000259" key="14">
    <source>
        <dbReference type="PROSITE" id="PS50950"/>
    </source>
</evidence>
<dbReference type="Proteomes" id="UP000827092">
    <property type="component" value="Unassembled WGS sequence"/>
</dbReference>
<dbReference type="GO" id="GO:0005654">
    <property type="term" value="C:nucleoplasm"/>
    <property type="evidence" value="ECO:0007669"/>
    <property type="project" value="UniProtKB-SubCell"/>
</dbReference>
<feature type="region of interest" description="Disordered" evidence="13">
    <location>
        <begin position="94"/>
        <end position="114"/>
    </location>
</feature>
<dbReference type="SUPFAM" id="SSF57716">
    <property type="entry name" value="Glucocorticoid receptor-like (DNA-binding domain)"/>
    <property type="match status" value="1"/>
</dbReference>
<evidence type="ECO:0000256" key="9">
    <source>
        <dbReference type="ARBA" id="ARBA00023163"/>
    </source>
</evidence>
<organism evidence="15 16">
    <name type="scientific">Oedothorax gibbosus</name>
    <dbReference type="NCBI Taxonomy" id="931172"/>
    <lineage>
        <taxon>Eukaryota</taxon>
        <taxon>Metazoa</taxon>
        <taxon>Ecdysozoa</taxon>
        <taxon>Arthropoda</taxon>
        <taxon>Chelicerata</taxon>
        <taxon>Arachnida</taxon>
        <taxon>Araneae</taxon>
        <taxon>Araneomorphae</taxon>
        <taxon>Entelegynae</taxon>
        <taxon>Araneoidea</taxon>
        <taxon>Linyphiidae</taxon>
        <taxon>Erigoninae</taxon>
        <taxon>Oedothorax</taxon>
    </lineage>
</organism>
<keyword evidence="4 12" id="KW-0863">Zinc-finger</keyword>
<evidence type="ECO:0000256" key="6">
    <source>
        <dbReference type="ARBA" id="ARBA00023015"/>
    </source>
</evidence>
<evidence type="ECO:0000256" key="4">
    <source>
        <dbReference type="ARBA" id="ARBA00022771"/>
    </source>
</evidence>
<feature type="compositionally biased region" description="Low complexity" evidence="13">
    <location>
        <begin position="94"/>
        <end position="109"/>
    </location>
</feature>
<keyword evidence="9" id="KW-0804">Transcription</keyword>
<evidence type="ECO:0000256" key="12">
    <source>
        <dbReference type="PROSITE-ProRule" id="PRU00309"/>
    </source>
</evidence>
<dbReference type="GO" id="GO:0008270">
    <property type="term" value="F:zinc ion binding"/>
    <property type="evidence" value="ECO:0007669"/>
    <property type="project" value="UniProtKB-KW"/>
</dbReference>
<keyword evidence="10" id="KW-0539">Nucleus</keyword>
<keyword evidence="8 12" id="KW-0238">DNA-binding</keyword>
<dbReference type="EMBL" id="JAFNEN010000113">
    <property type="protein sequence ID" value="KAG8193867.1"/>
    <property type="molecule type" value="Genomic_DNA"/>
</dbReference>
<evidence type="ECO:0000256" key="10">
    <source>
        <dbReference type="ARBA" id="ARBA00023242"/>
    </source>
</evidence>
<dbReference type="SMART" id="SM00980">
    <property type="entry name" value="THAP"/>
    <property type="match status" value="1"/>
</dbReference>
<dbReference type="PANTHER" id="PTHR46600">
    <property type="entry name" value="THAP DOMAIN-CONTAINING"/>
    <property type="match status" value="1"/>
</dbReference>
<evidence type="ECO:0000256" key="3">
    <source>
        <dbReference type="ARBA" id="ARBA00022723"/>
    </source>
</evidence>
<evidence type="ECO:0000313" key="15">
    <source>
        <dbReference type="EMBL" id="KAG8193867.1"/>
    </source>
</evidence>
<keyword evidence="6" id="KW-0805">Transcription regulation</keyword>
<proteinExistence type="inferred from homology"/>
<comment type="caution">
    <text evidence="15">The sequence shown here is derived from an EMBL/GenBank/DDBJ whole genome shotgun (WGS) entry which is preliminary data.</text>
</comment>
<dbReference type="PANTHER" id="PTHR46600:SF1">
    <property type="entry name" value="THAP DOMAIN-CONTAINING PROTEIN 1"/>
    <property type="match status" value="1"/>
</dbReference>
<keyword evidence="16" id="KW-1185">Reference proteome</keyword>
<evidence type="ECO:0000256" key="11">
    <source>
        <dbReference type="ARBA" id="ARBA00023306"/>
    </source>
</evidence>
<evidence type="ECO:0000256" key="5">
    <source>
        <dbReference type="ARBA" id="ARBA00022833"/>
    </source>
</evidence>
<keyword evidence="3" id="KW-0479">Metal-binding</keyword>
<comment type="subcellular location">
    <subcellularLocation>
        <location evidence="1">Nucleus</location>
        <location evidence="1">Nucleoplasm</location>
    </subcellularLocation>
</comment>
<keyword evidence="11" id="KW-0131">Cell cycle</keyword>
<evidence type="ECO:0000256" key="8">
    <source>
        <dbReference type="ARBA" id="ARBA00023125"/>
    </source>
</evidence>
<dbReference type="Gene3D" id="6.20.210.20">
    <property type="entry name" value="THAP domain"/>
    <property type="match status" value="1"/>
</dbReference>
<reference evidence="15 16" key="1">
    <citation type="journal article" date="2022" name="Nat. Ecol. Evol.">
        <title>A masculinizing supergene underlies an exaggerated male reproductive morph in a spider.</title>
        <authorList>
            <person name="Hendrickx F."/>
            <person name="De Corte Z."/>
            <person name="Sonet G."/>
            <person name="Van Belleghem S.M."/>
            <person name="Kostlbacher S."/>
            <person name="Vangestel C."/>
        </authorList>
    </citation>
    <scope>NUCLEOTIDE SEQUENCE [LARGE SCALE GENOMIC DNA]</scope>
    <source>
        <strain evidence="15">W744_W776</strain>
    </source>
</reference>
<dbReference type="PROSITE" id="PS50950">
    <property type="entry name" value="ZF_THAP"/>
    <property type="match status" value="1"/>
</dbReference>
<dbReference type="InterPro" id="IPR038441">
    <property type="entry name" value="THAP_Znf_sf"/>
</dbReference>
<name>A0AAV6VBK8_9ARAC</name>
<evidence type="ECO:0000256" key="13">
    <source>
        <dbReference type="SAM" id="MobiDB-lite"/>
    </source>
</evidence>
<sequence>MVARCEVCGITKRTNSISYNALKNISFHRFPLHRPEVLEKWLLFVGRSNFSPKNYNRVCSVHFTDNSFQFRPKAENRLLKEDAVPTLYPFGTKQPIIPSSSSSSQPIKQEPSDTHFEPHIANMVIVSDRNDYKNVLNSYTDANRRIVVSDTSSLKDGSGSALAKICQASPSLSASIATFELIDVNAYKKDPLANCEDEFHTFRIKELEKVFKPLRREKRRWQLKIRRSKVKFKKLRKEYFQYLSQDEPLMRCNSQPVVHFLSLEVQNP</sequence>
<evidence type="ECO:0000256" key="7">
    <source>
        <dbReference type="ARBA" id="ARBA00023054"/>
    </source>
</evidence>
<dbReference type="GO" id="GO:0043565">
    <property type="term" value="F:sequence-specific DNA binding"/>
    <property type="evidence" value="ECO:0007669"/>
    <property type="project" value="InterPro"/>
</dbReference>
<feature type="domain" description="THAP-type" evidence="14">
    <location>
        <begin position="1"/>
        <end position="88"/>
    </location>
</feature>
<dbReference type="InterPro" id="IPR006612">
    <property type="entry name" value="THAP_Znf"/>
</dbReference>
<protein>
    <recommendedName>
        <fullName evidence="14">THAP-type domain-containing protein</fullName>
    </recommendedName>
</protein>
<evidence type="ECO:0000313" key="16">
    <source>
        <dbReference type="Proteomes" id="UP000827092"/>
    </source>
</evidence>
<keyword evidence="5" id="KW-0862">Zinc</keyword>
<evidence type="ECO:0000256" key="1">
    <source>
        <dbReference type="ARBA" id="ARBA00004642"/>
    </source>
</evidence>
<gene>
    <name evidence="15" type="ORF">JTE90_011427</name>
</gene>
<dbReference type="SMART" id="SM00692">
    <property type="entry name" value="DM3"/>
    <property type="match status" value="1"/>
</dbReference>
<accession>A0AAV6VBK8</accession>
<dbReference type="InterPro" id="IPR026516">
    <property type="entry name" value="THAP1/10"/>
</dbReference>
<dbReference type="Pfam" id="PF05485">
    <property type="entry name" value="THAP"/>
    <property type="match status" value="1"/>
</dbReference>
<dbReference type="AlphaFoldDB" id="A0AAV6VBK8"/>